<gene>
    <name evidence="2" type="ORF">PVK06_039990</name>
</gene>
<dbReference type="PANTHER" id="PTHR47723:SF19">
    <property type="entry name" value="POLYNUCLEOTIDYL TRANSFERASE, RIBONUCLEASE H-LIKE SUPERFAMILY PROTEIN"/>
    <property type="match status" value="1"/>
</dbReference>
<reference evidence="2 3" key="1">
    <citation type="submission" date="2023-03" db="EMBL/GenBank/DDBJ databases">
        <title>WGS of Gossypium arboreum.</title>
        <authorList>
            <person name="Yu D."/>
        </authorList>
    </citation>
    <scope>NUCLEOTIDE SEQUENCE [LARGE SCALE GENOMIC DNA]</scope>
    <source>
        <tissue evidence="2">Leaf</tissue>
    </source>
</reference>
<dbReference type="EMBL" id="JARKNE010000011">
    <property type="protein sequence ID" value="KAK5785407.1"/>
    <property type="molecule type" value="Genomic_DNA"/>
</dbReference>
<dbReference type="SUPFAM" id="SSF53098">
    <property type="entry name" value="Ribonuclease H-like"/>
    <property type="match status" value="1"/>
</dbReference>
<name>A0ABR0N4B5_GOSAR</name>
<dbReference type="InterPro" id="IPR036397">
    <property type="entry name" value="RNaseH_sf"/>
</dbReference>
<proteinExistence type="predicted"/>
<dbReference type="InterPro" id="IPR012337">
    <property type="entry name" value="RNaseH-like_sf"/>
</dbReference>
<evidence type="ECO:0000259" key="1">
    <source>
        <dbReference type="Pfam" id="PF13456"/>
    </source>
</evidence>
<feature type="domain" description="RNase H type-1" evidence="1">
    <location>
        <begin position="48"/>
        <end position="165"/>
    </location>
</feature>
<sequence length="186" mass="21569">MAWSFDEIIRCSYIWALQCNSNYKIAYTKTPKSWRTSCRTDNWTCIYSDGAVKVISRNAAIGEVIRDHHGGGFLGLIDGWDNILFSIMNFGGILNDFILLQSRQCDKVLIWTNNIEVLQDIQEAFSKTSYSTLIRRIQQLLLEIAQWEFKHIPREENIEVDYITKLAFDKNEGLQLFADILLNFTS</sequence>
<dbReference type="Proteomes" id="UP001358586">
    <property type="component" value="Chromosome 11"/>
</dbReference>
<protein>
    <recommendedName>
        <fullName evidence="1">RNase H type-1 domain-containing protein</fullName>
    </recommendedName>
</protein>
<dbReference type="Pfam" id="PF13456">
    <property type="entry name" value="RVT_3"/>
    <property type="match status" value="1"/>
</dbReference>
<dbReference type="PANTHER" id="PTHR47723">
    <property type="entry name" value="OS05G0353850 PROTEIN"/>
    <property type="match status" value="1"/>
</dbReference>
<dbReference type="InterPro" id="IPR053151">
    <property type="entry name" value="RNase_H-like"/>
</dbReference>
<evidence type="ECO:0000313" key="2">
    <source>
        <dbReference type="EMBL" id="KAK5785407.1"/>
    </source>
</evidence>
<dbReference type="Gene3D" id="3.30.420.10">
    <property type="entry name" value="Ribonuclease H-like superfamily/Ribonuclease H"/>
    <property type="match status" value="1"/>
</dbReference>
<comment type="caution">
    <text evidence="2">The sequence shown here is derived from an EMBL/GenBank/DDBJ whole genome shotgun (WGS) entry which is preliminary data.</text>
</comment>
<organism evidence="2 3">
    <name type="scientific">Gossypium arboreum</name>
    <name type="common">Tree cotton</name>
    <name type="synonym">Gossypium nanking</name>
    <dbReference type="NCBI Taxonomy" id="29729"/>
    <lineage>
        <taxon>Eukaryota</taxon>
        <taxon>Viridiplantae</taxon>
        <taxon>Streptophyta</taxon>
        <taxon>Embryophyta</taxon>
        <taxon>Tracheophyta</taxon>
        <taxon>Spermatophyta</taxon>
        <taxon>Magnoliopsida</taxon>
        <taxon>eudicotyledons</taxon>
        <taxon>Gunneridae</taxon>
        <taxon>Pentapetalae</taxon>
        <taxon>rosids</taxon>
        <taxon>malvids</taxon>
        <taxon>Malvales</taxon>
        <taxon>Malvaceae</taxon>
        <taxon>Malvoideae</taxon>
        <taxon>Gossypium</taxon>
    </lineage>
</organism>
<evidence type="ECO:0000313" key="3">
    <source>
        <dbReference type="Proteomes" id="UP001358586"/>
    </source>
</evidence>
<keyword evidence="3" id="KW-1185">Reference proteome</keyword>
<accession>A0ABR0N4B5</accession>
<dbReference type="InterPro" id="IPR002156">
    <property type="entry name" value="RNaseH_domain"/>
</dbReference>